<dbReference type="Pfam" id="PF14213">
    <property type="entry name" value="DUF4325"/>
    <property type="match status" value="1"/>
</dbReference>
<proteinExistence type="predicted"/>
<evidence type="ECO:0000259" key="1">
    <source>
        <dbReference type="Pfam" id="PF14213"/>
    </source>
</evidence>
<dbReference type="InterPro" id="IPR025474">
    <property type="entry name" value="DUF4325"/>
</dbReference>
<dbReference type="EMBL" id="CP006664">
    <property type="protein sequence ID" value="AIJ07380.1"/>
    <property type="molecule type" value="Genomic_DNA"/>
</dbReference>
<dbReference type="Proteomes" id="UP000028681">
    <property type="component" value="Chromosome"/>
</dbReference>
<reference evidence="2 3" key="1">
    <citation type="journal article" date="2012" name="PLoS ONE">
        <title>Edwardsiella comparative phylogenomics reveal the new intra/inter-species taxonomic relationships, virulence evolution and niche adaptation mechanisms.</title>
        <authorList>
            <person name="Yang M."/>
            <person name="Lv Y."/>
            <person name="Xiao J."/>
            <person name="Wu H."/>
            <person name="Zheng H."/>
            <person name="Liu Q."/>
            <person name="Zhang Y."/>
            <person name="Wang Q."/>
        </authorList>
    </citation>
    <scope>NUCLEOTIDE SEQUENCE [LARGE SCALE GENOMIC DNA]</scope>
    <source>
        <strain evidence="3">080813</strain>
    </source>
</reference>
<organism evidence="2 3">
    <name type="scientific">Edwardsiella anguillarum ET080813</name>
    <dbReference type="NCBI Taxonomy" id="667120"/>
    <lineage>
        <taxon>Bacteria</taxon>
        <taxon>Pseudomonadati</taxon>
        <taxon>Pseudomonadota</taxon>
        <taxon>Gammaproteobacteria</taxon>
        <taxon>Enterobacterales</taxon>
        <taxon>Hafniaceae</taxon>
        <taxon>Edwardsiella</taxon>
    </lineage>
</organism>
<accession>A0A076LFT3</accession>
<sequence>MNLKKISIVNDFSKSPYGRYPSDGKWNGQVFRQEILVPALNSHDKVIVDLTGYNRYGRSFIDEAFGGLIREENFTKSDLDKKLEYYHNDLKSFELLITERIEKAANDTRKY</sequence>
<name>A0A076LFT3_9GAMM</name>
<dbReference type="AlphaFoldDB" id="A0A076LFT3"/>
<dbReference type="GeneID" id="33941656"/>
<dbReference type="RefSeq" id="WP_034165559.1">
    <property type="nucleotide sequence ID" value="NZ_CP006664.1"/>
</dbReference>
<dbReference type="KEGG" id="ete:ETEE_0913"/>
<dbReference type="HOGENOM" id="CLU_163405_0_0_6"/>
<feature type="domain" description="DUF4325" evidence="1">
    <location>
        <begin position="27"/>
        <end position="87"/>
    </location>
</feature>
<evidence type="ECO:0000313" key="3">
    <source>
        <dbReference type="Proteomes" id="UP000028681"/>
    </source>
</evidence>
<gene>
    <name evidence="2" type="ORF">ETEE_0913</name>
</gene>
<protein>
    <recommendedName>
        <fullName evidence="1">DUF4325 domain-containing protein</fullName>
    </recommendedName>
</protein>
<evidence type="ECO:0000313" key="2">
    <source>
        <dbReference type="EMBL" id="AIJ07380.1"/>
    </source>
</evidence>